<dbReference type="InParanoid" id="S8DRP7"/>
<keyword evidence="6" id="KW-1185">Reference proteome</keyword>
<name>S8DRP7_FOMSC</name>
<protein>
    <recommendedName>
        <fullName evidence="3">4a-hydroxytetrahydrobiopterin dehydratase</fullName>
        <ecNumber evidence="3">4.2.1.96</ecNumber>
    </recommendedName>
</protein>
<accession>S8DRP7</accession>
<dbReference type="InterPro" id="IPR001533">
    <property type="entry name" value="Pterin_deHydtase"/>
</dbReference>
<dbReference type="EMBL" id="KE504197">
    <property type="protein sequence ID" value="EPS95946.1"/>
    <property type="molecule type" value="Genomic_DNA"/>
</dbReference>
<dbReference type="AlphaFoldDB" id="S8DRP7"/>
<dbReference type="Pfam" id="PF01329">
    <property type="entry name" value="Pterin_4a"/>
    <property type="match status" value="1"/>
</dbReference>
<dbReference type="Proteomes" id="UP000015241">
    <property type="component" value="Unassembled WGS sequence"/>
</dbReference>
<comment type="catalytic activity">
    <reaction evidence="1">
        <text>(4aS,6R)-4a-hydroxy-L-erythro-5,6,7,8-tetrahydrobiopterin = (6R)-L-erythro-6,7-dihydrobiopterin + H2O</text>
        <dbReference type="Rhea" id="RHEA:11920"/>
        <dbReference type="ChEBI" id="CHEBI:15377"/>
        <dbReference type="ChEBI" id="CHEBI:15642"/>
        <dbReference type="ChEBI" id="CHEBI:43120"/>
        <dbReference type="EC" id="4.2.1.96"/>
    </reaction>
</comment>
<reference evidence="5 6" key="1">
    <citation type="journal article" date="2012" name="Science">
        <title>The Paleozoic origin of enzymatic lignin decomposition reconstructed from 31 fungal genomes.</title>
        <authorList>
            <person name="Floudas D."/>
            <person name="Binder M."/>
            <person name="Riley R."/>
            <person name="Barry K."/>
            <person name="Blanchette R.A."/>
            <person name="Henrissat B."/>
            <person name="Martinez A.T."/>
            <person name="Otillar R."/>
            <person name="Spatafora J.W."/>
            <person name="Yadav J.S."/>
            <person name="Aerts A."/>
            <person name="Benoit I."/>
            <person name="Boyd A."/>
            <person name="Carlson A."/>
            <person name="Copeland A."/>
            <person name="Coutinho P.M."/>
            <person name="de Vries R.P."/>
            <person name="Ferreira P."/>
            <person name="Findley K."/>
            <person name="Foster B."/>
            <person name="Gaskell J."/>
            <person name="Glotzer D."/>
            <person name="Gorecki P."/>
            <person name="Heitman J."/>
            <person name="Hesse C."/>
            <person name="Hori C."/>
            <person name="Igarashi K."/>
            <person name="Jurgens J.A."/>
            <person name="Kallen N."/>
            <person name="Kersten P."/>
            <person name="Kohler A."/>
            <person name="Kuees U."/>
            <person name="Kumar T.K.A."/>
            <person name="Kuo A."/>
            <person name="LaButti K."/>
            <person name="Larrondo L.F."/>
            <person name="Lindquist E."/>
            <person name="Ling A."/>
            <person name="Lombard V."/>
            <person name="Lucas S."/>
            <person name="Lundell T."/>
            <person name="Martin R."/>
            <person name="McLaughlin D.J."/>
            <person name="Morgenstern I."/>
            <person name="Morin E."/>
            <person name="Murat C."/>
            <person name="Nagy L.G."/>
            <person name="Nolan M."/>
            <person name="Ohm R.A."/>
            <person name="Patyshakuliyeva A."/>
            <person name="Rokas A."/>
            <person name="Ruiz-Duenas F.J."/>
            <person name="Sabat G."/>
            <person name="Salamov A."/>
            <person name="Samejima M."/>
            <person name="Schmutz J."/>
            <person name="Slot J.C."/>
            <person name="St John F."/>
            <person name="Stenlid J."/>
            <person name="Sun H."/>
            <person name="Sun S."/>
            <person name="Syed K."/>
            <person name="Tsang A."/>
            <person name="Wiebenga A."/>
            <person name="Young D."/>
            <person name="Pisabarro A."/>
            <person name="Eastwood D.C."/>
            <person name="Martin F."/>
            <person name="Cullen D."/>
            <person name="Grigoriev I.V."/>
            <person name="Hibbett D.S."/>
        </authorList>
    </citation>
    <scope>NUCLEOTIDE SEQUENCE</scope>
    <source>
        <strain evidence="6">FP-58527</strain>
    </source>
</reference>
<gene>
    <name evidence="5" type="ORF">FOMPIDRAFT_1019154</name>
</gene>
<evidence type="ECO:0000313" key="6">
    <source>
        <dbReference type="Proteomes" id="UP000015241"/>
    </source>
</evidence>
<dbReference type="OrthoDB" id="3263285at2759"/>
<dbReference type="HOGENOM" id="CLU_101100_0_0_1"/>
<evidence type="ECO:0000256" key="1">
    <source>
        <dbReference type="ARBA" id="ARBA00001554"/>
    </source>
</evidence>
<evidence type="ECO:0000256" key="3">
    <source>
        <dbReference type="ARBA" id="ARBA00013252"/>
    </source>
</evidence>
<dbReference type="STRING" id="743788.S8DRP7"/>
<organism evidence="5 6">
    <name type="scientific">Fomitopsis schrenkii</name>
    <name type="common">Brown rot fungus</name>
    <dbReference type="NCBI Taxonomy" id="2126942"/>
    <lineage>
        <taxon>Eukaryota</taxon>
        <taxon>Fungi</taxon>
        <taxon>Dikarya</taxon>
        <taxon>Basidiomycota</taxon>
        <taxon>Agaricomycotina</taxon>
        <taxon>Agaricomycetes</taxon>
        <taxon>Polyporales</taxon>
        <taxon>Fomitopsis</taxon>
    </lineage>
</organism>
<keyword evidence="4" id="KW-0456">Lyase</keyword>
<dbReference type="InterPro" id="IPR036428">
    <property type="entry name" value="PCD_sf"/>
</dbReference>
<dbReference type="GO" id="GO:0008124">
    <property type="term" value="F:4-alpha-hydroxytetrahydrobiopterin dehydratase activity"/>
    <property type="evidence" value="ECO:0007669"/>
    <property type="project" value="UniProtKB-EC"/>
</dbReference>
<dbReference type="eggNOG" id="ENOG502SWK8">
    <property type="taxonomic scope" value="Eukaryota"/>
</dbReference>
<dbReference type="Gene3D" id="3.30.1360.20">
    <property type="entry name" value="Transcriptional coactivator/pterin dehydratase"/>
    <property type="match status" value="1"/>
</dbReference>
<comment type="similarity">
    <text evidence="2">Belongs to the pterin-4-alpha-carbinolamine dehydratase family.</text>
</comment>
<evidence type="ECO:0000256" key="4">
    <source>
        <dbReference type="ARBA" id="ARBA00023239"/>
    </source>
</evidence>
<dbReference type="SUPFAM" id="SSF55248">
    <property type="entry name" value="PCD-like"/>
    <property type="match status" value="1"/>
</dbReference>
<dbReference type="EC" id="4.2.1.96" evidence="3"/>
<evidence type="ECO:0000313" key="5">
    <source>
        <dbReference type="EMBL" id="EPS95946.1"/>
    </source>
</evidence>
<dbReference type="GO" id="GO:0006729">
    <property type="term" value="P:tetrahydrobiopterin biosynthetic process"/>
    <property type="evidence" value="ECO:0007669"/>
    <property type="project" value="InterPro"/>
</dbReference>
<evidence type="ECO:0000256" key="2">
    <source>
        <dbReference type="ARBA" id="ARBA00006472"/>
    </source>
</evidence>
<sequence length="226" mass="25455">MPLPEAPKYPCPYLSAEEINKYLPPLYDQGWRIGSSHFTLPKHVATDAVQAPELAKEFFFAREHSEAGIAFIEEVERLQSQENHHCTVLVNSVCVHVRIHTHSARPLAPASTSNVKPQTKPGITLRDVRLATLLEEAFRPYLTAGTALWRSQLRNIRATVRPMTVGGIERLRHVGGRRNVWAFDPACPVCGQKHRGEDCPQKHEVAPPSPCRKCGQMHWQFLCDAQ</sequence>
<proteinExistence type="inferred from homology"/>